<dbReference type="InterPro" id="IPR057401">
    <property type="entry name" value="Adt-1/2-like_dom"/>
</dbReference>
<keyword evidence="10 12" id="KW-1015">Disulfide bond</keyword>
<dbReference type="InterPro" id="IPR024079">
    <property type="entry name" value="MetalloPept_cat_dom_sf"/>
</dbReference>
<evidence type="ECO:0000256" key="9">
    <source>
        <dbReference type="ARBA" id="ARBA00023049"/>
    </source>
</evidence>
<evidence type="ECO:0000256" key="12">
    <source>
        <dbReference type="PROSITE-ProRule" id="PRU00276"/>
    </source>
</evidence>
<keyword evidence="2" id="KW-0964">Secreted</keyword>
<evidence type="ECO:0000256" key="7">
    <source>
        <dbReference type="ARBA" id="ARBA00022801"/>
    </source>
</evidence>
<gene>
    <name evidence="14" type="ORF">CYNAS_LOCUS21823</name>
</gene>
<keyword evidence="15" id="KW-1185">Reference proteome</keyword>
<keyword evidence="7" id="KW-0378">Hydrolase</keyword>
<dbReference type="GO" id="GO:0030198">
    <property type="term" value="P:extracellular matrix organization"/>
    <property type="evidence" value="ECO:0007669"/>
    <property type="project" value="TreeGrafter"/>
</dbReference>
<feature type="disulfide bond" evidence="12">
    <location>
        <begin position="386"/>
        <end position="391"/>
    </location>
</feature>
<evidence type="ECO:0000313" key="14">
    <source>
        <dbReference type="EMBL" id="CAJ0609840.1"/>
    </source>
</evidence>
<sequence length="1445" mass="160413">MNIQSFHHKLTKRELKHVFGVDEVHEVPDYEMIKPQRYRKEDGGLRMIFSAWGDNYVLDLRPNNRLVSPNIVMVTRNGSEVTEKKGLDLNHDCHFQGTVSSHGQMPVAISDCKSLVGTLVMSDHFLVLQSVPKRVQHQNPHQHFVFKRSPSLLTKSEYNLEEEIIKLNEIHEPFCDTSDNEDAPFSSEILSLNYTIPSSAKLDSAFVFPNMDPITLEIGLFLDSQLFEHFQREYIQDAEQHLLDFSLALINNVHVLYQQPSLSPNLEIVIVRYEMWKTQPSNLATFVHKNGQAQSLLDAFCRHQAHINPGTDLTDAGHWDHGVLLTGYDIYHTTASVAGVAPVARMCDQLFACSLVEGLHLGRSFVLAHEMGHNMGMVHDGVQNQCSKSCCLMSAVNGAGKTTWSECSVREFNAFLLQLDESGKGNCLRDGAAGLVERNHLQDGRTPGQRFTADQQCAYFWGRDYKVEIPTGRSMEDICRILWCGNSGSTISTAHPALEGSYCGHNKWCHEGRCQAWPDPHPPPVVHGGWSRWSRDERCPVQHCVISGTISVKAQHRDCVNPAPNNGGLPCEGAAIRGVLCNTHYSVCQGMSREEYGNKICSAIKHDPVQPDRQLTGEGFEHSTQPCRVWCHLVGSELIRNKGQFPDGTPCGTDQFCISGTCLRLGCNNKAVVASEDDCPNQNPSSGWSDWSAWSGCSETCGRGGRQLRKRHCLSSASDSNCFGEAEEQRFCFPPPPRCQKVSEWGHWSSCHSECGQGEQIRKRICLTSNCDEATEERRPCWNPGKGACWLQWSEWSDCSQTCNGGHRRRERICPQPGRCKGGAFEVEQCNTQRCSSGEWGDWLPCSVSCGIGFQIRERLCDGDLCTSASKQARTCNEQPCPEGSNDVEWEDWSEWSECSKTCGEGLQSKKRACKKGPCSSEDSVRQRRCVLGPCPVWDDWSEWSECASCSPDLKRFRTRHCISHSADALCEGEPRMEETCDQSCEADTSNGKPEIELITGKGRRRVVAHGGRIVPVEAEVWGVWSEWTDCTHSCGGGTKKRARQCNGEKCVQPQETEKLNCNMQACPSEIWSSWSSWSACSVTCGDGGVQTKTRHCLQSSLSQETNPLFQCEGSSVETRSCSATVECAKEDYLRTPTWSPWSSWSSCSCYTATESRRRYCLISDLAVQGFCAGPILEQRPCVPATCTASPGGWSAWSEWSLCSKDCQGSGHQIRNRMCSEPLPSNRGSYCVGYSFDQRPCTSTRVCENKVDGGWSNWGEWSECGNSCTNAYRSRTRFCSSPRPSQGGKPCFGSDFELQHCAEEKCRNSVDGGWSSWSAWSECPSGCGFALQSRNRACDNPPPARGGKICRGLAHQTSVCASDACTESVDGEWSAWNEWSSCVGNCGLGSRTRVRACVSPPSSDGGVPCFGKSSEVEECQAEGAFCSRFLHYADIFDVKILQSLH</sequence>
<evidence type="ECO:0000256" key="6">
    <source>
        <dbReference type="ARBA" id="ARBA00022737"/>
    </source>
</evidence>
<reference evidence="14" key="1">
    <citation type="submission" date="2023-07" db="EMBL/GenBank/DDBJ databases">
        <authorList>
            <consortium name="CYATHOMIX"/>
        </authorList>
    </citation>
    <scope>NUCLEOTIDE SEQUENCE</scope>
    <source>
        <strain evidence="14">N/A</strain>
    </source>
</reference>
<dbReference type="GO" id="GO:0005576">
    <property type="term" value="C:extracellular region"/>
    <property type="evidence" value="ECO:0007669"/>
    <property type="project" value="UniProtKB-SubCell"/>
</dbReference>
<dbReference type="GO" id="GO:0046872">
    <property type="term" value="F:metal ion binding"/>
    <property type="evidence" value="ECO:0007669"/>
    <property type="project" value="UniProtKB-KW"/>
</dbReference>
<dbReference type="Pfam" id="PF01421">
    <property type="entry name" value="Reprolysin"/>
    <property type="match status" value="1"/>
</dbReference>
<dbReference type="InterPro" id="IPR002870">
    <property type="entry name" value="Peptidase_M12B_N"/>
</dbReference>
<dbReference type="Pfam" id="PF00090">
    <property type="entry name" value="TSP_1"/>
    <property type="match status" value="12"/>
</dbReference>
<organism evidence="14 15">
    <name type="scientific">Cylicocyclus nassatus</name>
    <name type="common">Nematode worm</name>
    <dbReference type="NCBI Taxonomy" id="53992"/>
    <lineage>
        <taxon>Eukaryota</taxon>
        <taxon>Metazoa</taxon>
        <taxon>Ecdysozoa</taxon>
        <taxon>Nematoda</taxon>
        <taxon>Chromadorea</taxon>
        <taxon>Rhabditida</taxon>
        <taxon>Rhabditina</taxon>
        <taxon>Rhabditomorpha</taxon>
        <taxon>Strongyloidea</taxon>
        <taxon>Strongylidae</taxon>
        <taxon>Cylicocyclus</taxon>
    </lineage>
</organism>
<dbReference type="EMBL" id="CATQJL010000326">
    <property type="protein sequence ID" value="CAJ0609840.1"/>
    <property type="molecule type" value="Genomic_DNA"/>
</dbReference>
<evidence type="ECO:0000259" key="13">
    <source>
        <dbReference type="PROSITE" id="PS50215"/>
    </source>
</evidence>
<accession>A0AA36HGJ7</accession>
<dbReference type="PANTHER" id="PTHR13723:SF315">
    <property type="entry name" value="NO LONG NERVE CORD, ISOFORM C"/>
    <property type="match status" value="1"/>
</dbReference>
<keyword evidence="9" id="KW-0482">Metalloprotease</keyword>
<dbReference type="SUPFAM" id="SSF82895">
    <property type="entry name" value="TSP-1 type 1 repeat"/>
    <property type="match status" value="13"/>
</dbReference>
<dbReference type="Pfam" id="PF17771">
    <property type="entry name" value="ADAMTS_CR_2"/>
    <property type="match status" value="1"/>
</dbReference>
<dbReference type="PROSITE" id="PS50092">
    <property type="entry name" value="TSP1"/>
    <property type="match status" value="13"/>
</dbReference>
<dbReference type="Pfam" id="PF25379">
    <property type="entry name" value="Adt-1"/>
    <property type="match status" value="1"/>
</dbReference>
<feature type="active site" evidence="12">
    <location>
        <position position="370"/>
    </location>
</feature>
<comment type="caution">
    <text evidence="14">The sequence shown here is derived from an EMBL/GenBank/DDBJ whole genome shotgun (WGS) entry which is preliminary data.</text>
</comment>
<feature type="binding site" evidence="12">
    <location>
        <position position="373"/>
    </location>
    <ligand>
        <name>Zn(2+)</name>
        <dbReference type="ChEBI" id="CHEBI:29105"/>
        <note>catalytic</note>
    </ligand>
</feature>
<proteinExistence type="predicted"/>
<evidence type="ECO:0000256" key="11">
    <source>
        <dbReference type="ARBA" id="ARBA00023180"/>
    </source>
</evidence>
<evidence type="ECO:0000256" key="10">
    <source>
        <dbReference type="ARBA" id="ARBA00023157"/>
    </source>
</evidence>
<feature type="binding site" evidence="12">
    <location>
        <position position="379"/>
    </location>
    <ligand>
        <name>Zn(2+)</name>
        <dbReference type="ChEBI" id="CHEBI:29105"/>
        <note>catalytic</note>
    </ligand>
</feature>
<dbReference type="Proteomes" id="UP001176961">
    <property type="component" value="Unassembled WGS sequence"/>
</dbReference>
<dbReference type="InterPro" id="IPR000884">
    <property type="entry name" value="TSP1_rpt"/>
</dbReference>
<dbReference type="FunFam" id="2.20.100.10:FF:000001">
    <property type="entry name" value="semaphorin-5A isoform X1"/>
    <property type="match status" value="3"/>
</dbReference>
<keyword evidence="6" id="KW-0677">Repeat</keyword>
<dbReference type="Gene3D" id="3.40.390.10">
    <property type="entry name" value="Collagenase (Catalytic Domain)"/>
    <property type="match status" value="1"/>
</dbReference>
<evidence type="ECO:0000256" key="5">
    <source>
        <dbReference type="ARBA" id="ARBA00022729"/>
    </source>
</evidence>
<protein>
    <recommendedName>
        <fullName evidence="13">Peptidase M12B domain-containing protein</fullName>
    </recommendedName>
</protein>
<dbReference type="SMART" id="SM00209">
    <property type="entry name" value="TSP1"/>
    <property type="match status" value="13"/>
</dbReference>
<dbReference type="FunFam" id="2.20.100.10:FF:000002">
    <property type="entry name" value="Unc-5 netrin receptor C"/>
    <property type="match status" value="1"/>
</dbReference>
<dbReference type="Gene3D" id="2.20.100.10">
    <property type="entry name" value="Thrombospondin type-1 (TSP1) repeat"/>
    <property type="match status" value="13"/>
</dbReference>
<dbReference type="Gene3D" id="3.40.1620.60">
    <property type="match status" value="1"/>
</dbReference>
<keyword evidence="5" id="KW-0732">Signal</keyword>
<evidence type="ECO:0000256" key="3">
    <source>
        <dbReference type="ARBA" id="ARBA00022670"/>
    </source>
</evidence>
<dbReference type="PROSITE" id="PS50215">
    <property type="entry name" value="ADAM_MEPRO"/>
    <property type="match status" value="1"/>
</dbReference>
<dbReference type="InterPro" id="IPR001590">
    <property type="entry name" value="Peptidase_M12B"/>
</dbReference>
<dbReference type="PANTHER" id="PTHR13723">
    <property type="entry name" value="ADAMTS A DISINTEGRIN AND METALLOPROTEASE WITH THROMBOSPONDIN MOTIFS PROTEASE"/>
    <property type="match status" value="1"/>
</dbReference>
<evidence type="ECO:0000256" key="1">
    <source>
        <dbReference type="ARBA" id="ARBA00004613"/>
    </source>
</evidence>
<feature type="binding site" evidence="12">
    <location>
        <position position="369"/>
    </location>
    <ligand>
        <name>Zn(2+)</name>
        <dbReference type="ChEBI" id="CHEBI:29105"/>
        <note>catalytic</note>
    </ligand>
</feature>
<name>A0AA36HGJ7_CYLNA</name>
<dbReference type="GO" id="GO:0004222">
    <property type="term" value="F:metalloendopeptidase activity"/>
    <property type="evidence" value="ECO:0007669"/>
    <property type="project" value="InterPro"/>
</dbReference>
<keyword evidence="3" id="KW-0645">Protease</keyword>
<keyword evidence="11" id="KW-0325">Glycoprotein</keyword>
<dbReference type="CDD" id="cd04273">
    <property type="entry name" value="ZnMc_ADAMTS_like"/>
    <property type="match status" value="1"/>
</dbReference>
<evidence type="ECO:0000256" key="2">
    <source>
        <dbReference type="ARBA" id="ARBA00022525"/>
    </source>
</evidence>
<evidence type="ECO:0000256" key="4">
    <source>
        <dbReference type="ARBA" id="ARBA00022723"/>
    </source>
</evidence>
<dbReference type="InterPro" id="IPR050439">
    <property type="entry name" value="ADAMTS_ADAMTS-like"/>
</dbReference>
<comment type="caution">
    <text evidence="12">Lacks conserved residue(s) required for the propagation of feature annotation.</text>
</comment>
<dbReference type="GO" id="GO:0006508">
    <property type="term" value="P:proteolysis"/>
    <property type="evidence" value="ECO:0007669"/>
    <property type="project" value="UniProtKB-KW"/>
</dbReference>
<feature type="domain" description="Peptidase M12B" evidence="13">
    <location>
        <begin position="214"/>
        <end position="416"/>
    </location>
</feature>
<evidence type="ECO:0000256" key="8">
    <source>
        <dbReference type="ARBA" id="ARBA00022833"/>
    </source>
</evidence>
<dbReference type="SUPFAM" id="SSF55486">
    <property type="entry name" value="Metalloproteases ('zincins'), catalytic domain"/>
    <property type="match status" value="1"/>
</dbReference>
<keyword evidence="4 12" id="KW-0479">Metal-binding</keyword>
<dbReference type="PRINTS" id="PR01705">
    <property type="entry name" value="TSP1REPEAT"/>
</dbReference>
<comment type="subcellular location">
    <subcellularLocation>
        <location evidence="1">Secreted</location>
    </subcellularLocation>
</comment>
<keyword evidence="8 12" id="KW-0862">Zinc</keyword>
<dbReference type="InterPro" id="IPR041645">
    <property type="entry name" value="ADAMTS_CR_2"/>
</dbReference>
<dbReference type="Pfam" id="PF01562">
    <property type="entry name" value="Pep_M12B_propep"/>
    <property type="match status" value="1"/>
</dbReference>
<dbReference type="GO" id="GO:0031012">
    <property type="term" value="C:extracellular matrix"/>
    <property type="evidence" value="ECO:0007669"/>
    <property type="project" value="TreeGrafter"/>
</dbReference>
<dbReference type="InterPro" id="IPR036383">
    <property type="entry name" value="TSP1_rpt_sf"/>
</dbReference>
<evidence type="ECO:0000313" key="15">
    <source>
        <dbReference type="Proteomes" id="UP001176961"/>
    </source>
</evidence>